<reference evidence="1 2" key="1">
    <citation type="submission" date="2019-10" db="EMBL/GenBank/DDBJ databases">
        <title>Alkalibaculum tamaniensis sp.nov., a new alkaliphilic acetogen, isolated on methoxylated aromatics from a mud volcano.</title>
        <authorList>
            <person name="Khomyakova M.A."/>
            <person name="Merkel A.Y."/>
            <person name="Bonch-Osmolovskaya E.A."/>
            <person name="Slobodkin A.I."/>
        </authorList>
    </citation>
    <scope>NUCLEOTIDE SEQUENCE [LARGE SCALE GENOMIC DNA]</scope>
    <source>
        <strain evidence="1 2">M08DMB</strain>
    </source>
</reference>
<dbReference type="Pfam" id="PF07751">
    <property type="entry name" value="Abi_2"/>
    <property type="match status" value="1"/>
</dbReference>
<protein>
    <recommendedName>
        <fullName evidence="3">Abi family protein</fullName>
    </recommendedName>
</protein>
<evidence type="ECO:0000313" key="1">
    <source>
        <dbReference type="EMBL" id="MPW26113.1"/>
    </source>
</evidence>
<sequence length="182" mass="21616">MDKIFCTTNSQMRKLRSRGMKIYGSRPKQIIEMENYYNLINGYKDLFIDQNYSGPDEKYKSNTNFYEIYALYLFDRELRNIFIRYILEIENNIKSVLSHIFSDKYGHDNYLKISNFETSLKPYEKNKTQAQKVGEVSSLIANLQNEISRQLSKNNSMISHHMLIRICAFLGTGQHTYFRNNK</sequence>
<accession>A0A6A7KAP6</accession>
<proteinExistence type="predicted"/>
<evidence type="ECO:0000313" key="2">
    <source>
        <dbReference type="Proteomes" id="UP000440004"/>
    </source>
</evidence>
<keyword evidence="2" id="KW-1185">Reference proteome</keyword>
<dbReference type="RefSeq" id="WP_152804304.1">
    <property type="nucleotide sequence ID" value="NZ_WHNX01000014.1"/>
</dbReference>
<gene>
    <name evidence="1" type="ORF">GC105_09945</name>
</gene>
<dbReference type="AlphaFoldDB" id="A0A6A7KAP6"/>
<comment type="caution">
    <text evidence="1">The sequence shown here is derived from an EMBL/GenBank/DDBJ whole genome shotgun (WGS) entry which is preliminary data.</text>
</comment>
<organism evidence="1 2">
    <name type="scientific">Alkalibaculum sporogenes</name>
    <dbReference type="NCBI Taxonomy" id="2655001"/>
    <lineage>
        <taxon>Bacteria</taxon>
        <taxon>Bacillati</taxon>
        <taxon>Bacillota</taxon>
        <taxon>Clostridia</taxon>
        <taxon>Eubacteriales</taxon>
        <taxon>Eubacteriaceae</taxon>
        <taxon>Alkalibaculum</taxon>
    </lineage>
</organism>
<name>A0A6A7KAP6_9FIRM</name>
<evidence type="ECO:0008006" key="3">
    <source>
        <dbReference type="Google" id="ProtNLM"/>
    </source>
</evidence>
<dbReference type="EMBL" id="WHNX01000014">
    <property type="protein sequence ID" value="MPW26113.1"/>
    <property type="molecule type" value="Genomic_DNA"/>
</dbReference>
<dbReference type="Proteomes" id="UP000440004">
    <property type="component" value="Unassembled WGS sequence"/>
</dbReference>
<dbReference type="InterPro" id="IPR011664">
    <property type="entry name" value="Abi_system_AbiD/AbiF-like"/>
</dbReference>